<evidence type="ECO:0000313" key="2">
    <source>
        <dbReference type="EMBL" id="GIY91611.1"/>
    </source>
</evidence>
<evidence type="ECO:0000256" key="1">
    <source>
        <dbReference type="SAM" id="MobiDB-lite"/>
    </source>
</evidence>
<comment type="caution">
    <text evidence="2">The sequence shown here is derived from an EMBL/GenBank/DDBJ whole genome shotgun (WGS) entry which is preliminary data.</text>
</comment>
<name>A0AAV4X8M4_CAEEX</name>
<accession>A0AAV4X8M4</accession>
<feature type="region of interest" description="Disordered" evidence="1">
    <location>
        <begin position="21"/>
        <end position="47"/>
    </location>
</feature>
<evidence type="ECO:0000313" key="3">
    <source>
        <dbReference type="Proteomes" id="UP001054945"/>
    </source>
</evidence>
<sequence length="90" mass="10432">MKSTEKETLYLHNACTNRGKQYFPPKKAISKRGKRKKRKEKAASAERETLEIHGWLNISHDEQPGARDLEVCQRGSQSVRNPMSEPDYEM</sequence>
<dbReference type="EMBL" id="BPLR01000029">
    <property type="protein sequence ID" value="GIY91611.1"/>
    <property type="molecule type" value="Genomic_DNA"/>
</dbReference>
<gene>
    <name evidence="2" type="ORF">CEXT_604981</name>
</gene>
<feature type="compositionally biased region" description="Basic residues" evidence="1">
    <location>
        <begin position="28"/>
        <end position="40"/>
    </location>
</feature>
<organism evidence="2 3">
    <name type="scientific">Caerostris extrusa</name>
    <name type="common">Bark spider</name>
    <name type="synonym">Caerostris bankana</name>
    <dbReference type="NCBI Taxonomy" id="172846"/>
    <lineage>
        <taxon>Eukaryota</taxon>
        <taxon>Metazoa</taxon>
        <taxon>Ecdysozoa</taxon>
        <taxon>Arthropoda</taxon>
        <taxon>Chelicerata</taxon>
        <taxon>Arachnida</taxon>
        <taxon>Araneae</taxon>
        <taxon>Araneomorphae</taxon>
        <taxon>Entelegynae</taxon>
        <taxon>Araneoidea</taxon>
        <taxon>Araneidae</taxon>
        <taxon>Caerostris</taxon>
    </lineage>
</organism>
<proteinExistence type="predicted"/>
<protein>
    <submittedName>
        <fullName evidence="2">Uncharacterized protein</fullName>
    </submittedName>
</protein>
<keyword evidence="3" id="KW-1185">Reference proteome</keyword>
<reference evidence="2 3" key="1">
    <citation type="submission" date="2021-06" db="EMBL/GenBank/DDBJ databases">
        <title>Caerostris extrusa draft genome.</title>
        <authorList>
            <person name="Kono N."/>
            <person name="Arakawa K."/>
        </authorList>
    </citation>
    <scope>NUCLEOTIDE SEQUENCE [LARGE SCALE GENOMIC DNA]</scope>
</reference>
<dbReference type="AlphaFoldDB" id="A0AAV4X8M4"/>
<dbReference type="Proteomes" id="UP001054945">
    <property type="component" value="Unassembled WGS sequence"/>
</dbReference>